<comment type="subcellular location">
    <subcellularLocation>
        <location evidence="1 7">Cell outer membrane</location>
        <topology evidence="1 7">Multi-pass membrane protein</topology>
    </subcellularLocation>
</comment>
<evidence type="ECO:0000256" key="1">
    <source>
        <dbReference type="ARBA" id="ARBA00004571"/>
    </source>
</evidence>
<dbReference type="GO" id="GO:0009279">
    <property type="term" value="C:cell outer membrane"/>
    <property type="evidence" value="ECO:0007669"/>
    <property type="project" value="UniProtKB-SubCell"/>
</dbReference>
<dbReference type="OrthoDB" id="1098505at2"/>
<dbReference type="Pfam" id="PF07660">
    <property type="entry name" value="STN"/>
    <property type="match status" value="1"/>
</dbReference>
<keyword evidence="8" id="KW-0732">Signal</keyword>
<feature type="chain" id="PRO_5019246923" evidence="8">
    <location>
        <begin position="38"/>
        <end position="1124"/>
    </location>
</feature>
<organism evidence="10 11">
    <name type="scientific">Butyricimonas faecalis</name>
    <dbReference type="NCBI Taxonomy" id="2093856"/>
    <lineage>
        <taxon>Bacteria</taxon>
        <taxon>Pseudomonadati</taxon>
        <taxon>Bacteroidota</taxon>
        <taxon>Bacteroidia</taxon>
        <taxon>Bacteroidales</taxon>
        <taxon>Odoribacteraceae</taxon>
        <taxon>Butyricimonas</taxon>
    </lineage>
</organism>
<feature type="domain" description="Secretin/TonB short N-terminal" evidence="9">
    <location>
        <begin position="68"/>
        <end position="119"/>
    </location>
</feature>
<dbReference type="AlphaFoldDB" id="A0A3S9VSI7"/>
<dbReference type="EMBL" id="CP032819">
    <property type="protein sequence ID" value="AZS29542.1"/>
    <property type="molecule type" value="Genomic_DNA"/>
</dbReference>
<dbReference type="KEGG" id="buy:D8S85_08205"/>
<evidence type="ECO:0000313" key="11">
    <source>
        <dbReference type="Proteomes" id="UP000270673"/>
    </source>
</evidence>
<dbReference type="Pfam" id="PF13715">
    <property type="entry name" value="CarbopepD_reg_2"/>
    <property type="match status" value="1"/>
</dbReference>
<dbReference type="InterPro" id="IPR012910">
    <property type="entry name" value="Plug_dom"/>
</dbReference>
<reference evidence="10 11" key="1">
    <citation type="submission" date="2018-10" db="EMBL/GenBank/DDBJ databases">
        <title>Butyricimonas faecalis sp. nov., isolated from human faeces and emended description of the genus Butyricimonas.</title>
        <authorList>
            <person name="Le Roy T."/>
            <person name="Van der Smissen P."/>
            <person name="Paquot A."/>
            <person name="Delzenne N."/>
            <person name="Muccioli G."/>
            <person name="Collet J.-F."/>
            <person name="Cani P.D."/>
        </authorList>
    </citation>
    <scope>NUCLEOTIDE SEQUENCE [LARGE SCALE GENOMIC DNA]</scope>
    <source>
        <strain evidence="10 11">H184</strain>
    </source>
</reference>
<dbReference type="InterPro" id="IPR039426">
    <property type="entry name" value="TonB-dep_rcpt-like"/>
</dbReference>
<keyword evidence="5 7" id="KW-0472">Membrane</keyword>
<dbReference type="Gene3D" id="2.40.170.20">
    <property type="entry name" value="TonB-dependent receptor, beta-barrel domain"/>
    <property type="match status" value="1"/>
</dbReference>
<accession>A0A3S9VSI7</accession>
<dbReference type="SUPFAM" id="SSF49464">
    <property type="entry name" value="Carboxypeptidase regulatory domain-like"/>
    <property type="match status" value="1"/>
</dbReference>
<evidence type="ECO:0000256" key="3">
    <source>
        <dbReference type="ARBA" id="ARBA00022452"/>
    </source>
</evidence>
<dbReference type="Pfam" id="PF07715">
    <property type="entry name" value="Plug"/>
    <property type="match status" value="1"/>
</dbReference>
<protein>
    <submittedName>
        <fullName evidence="10">SusC/RagA family TonB-linked outer membrane protein</fullName>
    </submittedName>
</protein>
<evidence type="ECO:0000259" key="9">
    <source>
        <dbReference type="SMART" id="SM00965"/>
    </source>
</evidence>
<evidence type="ECO:0000256" key="5">
    <source>
        <dbReference type="ARBA" id="ARBA00023136"/>
    </source>
</evidence>
<dbReference type="InterPro" id="IPR008969">
    <property type="entry name" value="CarboxyPept-like_regulatory"/>
</dbReference>
<dbReference type="InterPro" id="IPR011662">
    <property type="entry name" value="Secretin/TonB_short_N"/>
</dbReference>
<feature type="signal peptide" evidence="8">
    <location>
        <begin position="1"/>
        <end position="37"/>
    </location>
</feature>
<dbReference type="InterPro" id="IPR023997">
    <property type="entry name" value="TonB-dep_OMP_SusC/RagA_CS"/>
</dbReference>
<evidence type="ECO:0000256" key="8">
    <source>
        <dbReference type="SAM" id="SignalP"/>
    </source>
</evidence>
<sequence>MKKKCNSSSLMKIRLRKTLLTMKFLCFFFLLSVSVSAASYSQNAKFTISLNNVALTEVFSTIRANSEFTFIYNVDDVRNIRVKSINVHEATIQEILDEVLRNTGFEYKIEDHVVVIQPQDMKEKKKSVRVKGWVHDKSKQPLPGVTVRMVGVSLGTATNAQGWFAIDLPVEKGTLEFSFVGYKKKQIDFTEKTDTLRIMLEEDFQQVEEVVVTGIFNKPKESFTGAVTSVTKEDLKVNFSRNLIQTLANIDASLLIVQNNEMGSDPNTLPEIQLRGASTMLDISDLENQKKRPEYNQPLFIMDGFEVDLERVMDLNQNDIENITILKDASATSLYGSRGANGVIVITTTLANAGSLTVSYEGRLNLQIPDFSTYDNLMTASEKFETEKLYGVWDNLNSYLPNGQKMEDAYKELEAAIADGVNYDWLKVPTRTGVGQNHVLRFMGSQENWNYMLSLAYDDTQGAMKKSDRKNFNGTMQLGYHKNKWNVRQSLSVGINKSQDSPYGQFYYYVQMNRYWEPYDENGKPVDYFYHPLSTYGPIDNPLYDYAVGKWNKTKYTNLRSNTIIDLTLSENLKASATLGLNRKSKTSDTFTPPEHKNFQYVTEIEKKGSFARRESEETMWQVRLALNYNNIFSEKHMVTLGVSAELSETISDDVNWSATGYISSNVSHPGMSMSYPSVGGTSGSESTVRRASLIASANYYYNQRYFVDLSINYNGASSFGENNRFQYFYSLGAGWVVSNETFVKEHLPFINEMRFRYSFGVTGNMFVSPEKSLEVFNRNSSYTYLGGIAWTLSQFANSDLEQQNTYQHNAGLDVGLFNSRIRISLNYYNFLTNNTLTDMNLPISHGFDRVAGNVGKIRNEGFDGNVSVGLYRNTEKRINWSLNASFSKRKNVVVKLSEGFKERISMHNKGMSTNTDFVKYQEGRSLEAIYGLRTVGVDPTSGQRVFLKKDGVTTTLEQNADDLVYLGDRQPKLNGTFSTSFFYGGFNMTIGFGVKWGGKAVNQTEMTKGENAGLTYNLDRRMTKYSWKQIGDQARYKNKYGDYGNLSTYICDAFIHKDNVFSCNNINLSYTFSQDWFKRATRLQSLSISTSLSDIFYFSTIERERGTSYPFSINPNFSISCTF</sequence>
<proteinExistence type="inferred from homology"/>
<dbReference type="PROSITE" id="PS52016">
    <property type="entry name" value="TONB_DEPENDENT_REC_3"/>
    <property type="match status" value="1"/>
</dbReference>
<dbReference type="NCBIfam" id="TIGR04056">
    <property type="entry name" value="OMP_RagA_SusC"/>
    <property type="match status" value="1"/>
</dbReference>
<keyword evidence="6 7" id="KW-0998">Cell outer membrane</keyword>
<keyword evidence="2 7" id="KW-0813">Transport</keyword>
<dbReference type="SUPFAM" id="SSF56935">
    <property type="entry name" value="Porins"/>
    <property type="match status" value="1"/>
</dbReference>
<evidence type="ECO:0000256" key="4">
    <source>
        <dbReference type="ARBA" id="ARBA00022692"/>
    </source>
</evidence>
<evidence type="ECO:0000256" key="2">
    <source>
        <dbReference type="ARBA" id="ARBA00022448"/>
    </source>
</evidence>
<dbReference type="NCBIfam" id="TIGR04057">
    <property type="entry name" value="SusC_RagA_signa"/>
    <property type="match status" value="1"/>
</dbReference>
<dbReference type="InterPro" id="IPR036942">
    <property type="entry name" value="Beta-barrel_TonB_sf"/>
</dbReference>
<dbReference type="InterPro" id="IPR023996">
    <property type="entry name" value="TonB-dep_OMP_SusC/RagA"/>
</dbReference>
<dbReference type="InterPro" id="IPR037066">
    <property type="entry name" value="Plug_dom_sf"/>
</dbReference>
<dbReference type="Proteomes" id="UP000270673">
    <property type="component" value="Chromosome"/>
</dbReference>
<dbReference type="Gene3D" id="2.170.130.10">
    <property type="entry name" value="TonB-dependent receptor, plug domain"/>
    <property type="match status" value="1"/>
</dbReference>
<keyword evidence="11" id="KW-1185">Reference proteome</keyword>
<evidence type="ECO:0000256" key="7">
    <source>
        <dbReference type="PROSITE-ProRule" id="PRU01360"/>
    </source>
</evidence>
<evidence type="ECO:0000256" key="6">
    <source>
        <dbReference type="ARBA" id="ARBA00023237"/>
    </source>
</evidence>
<evidence type="ECO:0000313" key="10">
    <source>
        <dbReference type="EMBL" id="AZS29542.1"/>
    </source>
</evidence>
<dbReference type="Gene3D" id="2.60.40.1120">
    <property type="entry name" value="Carboxypeptidase-like, regulatory domain"/>
    <property type="match status" value="1"/>
</dbReference>
<gene>
    <name evidence="10" type="ORF">D8S85_08205</name>
</gene>
<keyword evidence="3 7" id="KW-1134">Transmembrane beta strand</keyword>
<name>A0A3S9VSI7_9BACT</name>
<keyword evidence="4 7" id="KW-0812">Transmembrane</keyword>
<dbReference type="SMART" id="SM00965">
    <property type="entry name" value="STN"/>
    <property type="match status" value="1"/>
</dbReference>
<comment type="similarity">
    <text evidence="7">Belongs to the TonB-dependent receptor family.</text>
</comment>